<dbReference type="RefSeq" id="WP_174695043.1">
    <property type="nucleotide sequence ID" value="NZ_FNTL01000005.1"/>
</dbReference>
<evidence type="ECO:0000256" key="1">
    <source>
        <dbReference type="SAM" id="MobiDB-lite"/>
    </source>
</evidence>
<proteinExistence type="predicted"/>
<protein>
    <recommendedName>
        <fullName evidence="5">Secreted protein</fullName>
    </recommendedName>
</protein>
<feature type="signal peptide" evidence="2">
    <location>
        <begin position="1"/>
        <end position="25"/>
    </location>
</feature>
<feature type="region of interest" description="Disordered" evidence="1">
    <location>
        <begin position="105"/>
        <end position="124"/>
    </location>
</feature>
<evidence type="ECO:0000313" key="3">
    <source>
        <dbReference type="EMBL" id="SEE80550.1"/>
    </source>
</evidence>
<name>A0A1H5LU97_RHOJO</name>
<evidence type="ECO:0000313" key="4">
    <source>
        <dbReference type="Proteomes" id="UP000183407"/>
    </source>
</evidence>
<reference evidence="4" key="1">
    <citation type="submission" date="2016-10" db="EMBL/GenBank/DDBJ databases">
        <authorList>
            <person name="Varghese N."/>
        </authorList>
    </citation>
    <scope>NUCLEOTIDE SEQUENCE [LARGE SCALE GENOMIC DNA]</scope>
    <source>
        <strain evidence="4">DSM 44719</strain>
    </source>
</reference>
<dbReference type="AlphaFoldDB" id="A0A1H5LU97"/>
<sequence length="220" mass="23201">MFRRVSCTVALALAIIGIGTAVAHANPATTFGDGTQVVGIDIAPGTYIGNGQTDEYGCYWARLRGSSGEIDDIIANDFTDSPKIIVTIKPSDQYFESEGCGTWTPAPTSTPQFSPVPAPTAAESDSTTVDLGDYCSSKEGATGVLADGTTVHCVRVQFTDAYVWSTNEGVVATDPHFPVDPGGNCLDTDAFTADSQGRTLYCNPTQNGRYAGNLVWQLQP</sequence>
<gene>
    <name evidence="3" type="ORF">SAMN04490220_8416</name>
</gene>
<keyword evidence="2" id="KW-0732">Signal</keyword>
<organism evidence="3 4">
    <name type="scientific">Rhodococcus jostii</name>
    <dbReference type="NCBI Taxonomy" id="132919"/>
    <lineage>
        <taxon>Bacteria</taxon>
        <taxon>Bacillati</taxon>
        <taxon>Actinomycetota</taxon>
        <taxon>Actinomycetes</taxon>
        <taxon>Mycobacteriales</taxon>
        <taxon>Nocardiaceae</taxon>
        <taxon>Rhodococcus</taxon>
    </lineage>
</organism>
<feature type="chain" id="PRO_5010343677" description="Secreted protein" evidence="2">
    <location>
        <begin position="26"/>
        <end position="220"/>
    </location>
</feature>
<dbReference type="EMBL" id="FNTL01000005">
    <property type="protein sequence ID" value="SEE80550.1"/>
    <property type="molecule type" value="Genomic_DNA"/>
</dbReference>
<accession>A0A1H5LU97</accession>
<evidence type="ECO:0000256" key="2">
    <source>
        <dbReference type="SAM" id="SignalP"/>
    </source>
</evidence>
<evidence type="ECO:0008006" key="5">
    <source>
        <dbReference type="Google" id="ProtNLM"/>
    </source>
</evidence>
<dbReference type="Proteomes" id="UP000183407">
    <property type="component" value="Unassembled WGS sequence"/>
</dbReference>